<feature type="transmembrane region" description="Helical" evidence="6">
    <location>
        <begin position="282"/>
        <end position="304"/>
    </location>
</feature>
<evidence type="ECO:0000259" key="7">
    <source>
        <dbReference type="PROSITE" id="PS50850"/>
    </source>
</evidence>
<protein>
    <submittedName>
        <fullName evidence="8">Putative MFS family arabinose efflux permease</fullName>
    </submittedName>
</protein>
<dbReference type="InterPro" id="IPR011701">
    <property type="entry name" value="MFS"/>
</dbReference>
<organism evidence="8 9">
    <name type="scientific">Dielma fastidiosa</name>
    <dbReference type="NCBI Taxonomy" id="1034346"/>
    <lineage>
        <taxon>Bacteria</taxon>
        <taxon>Bacillati</taxon>
        <taxon>Bacillota</taxon>
        <taxon>Erysipelotrichia</taxon>
        <taxon>Erysipelotrichales</taxon>
        <taxon>Erysipelotrichaceae</taxon>
        <taxon>Dielma</taxon>
    </lineage>
</organism>
<feature type="transmembrane region" description="Helical" evidence="6">
    <location>
        <begin position="382"/>
        <end position="402"/>
    </location>
</feature>
<proteinExistence type="predicted"/>
<keyword evidence="9" id="KW-1185">Reference proteome</keyword>
<evidence type="ECO:0000256" key="1">
    <source>
        <dbReference type="ARBA" id="ARBA00004651"/>
    </source>
</evidence>
<gene>
    <name evidence="8" type="ORF">DES51_10525</name>
</gene>
<dbReference type="PROSITE" id="PS50850">
    <property type="entry name" value="MFS"/>
    <property type="match status" value="1"/>
</dbReference>
<dbReference type="InterPro" id="IPR052714">
    <property type="entry name" value="MFS_Exporter"/>
</dbReference>
<dbReference type="InterPro" id="IPR020846">
    <property type="entry name" value="MFS_dom"/>
</dbReference>
<keyword evidence="3 6" id="KW-0812">Transmembrane</keyword>
<feature type="transmembrane region" description="Helical" evidence="6">
    <location>
        <begin position="221"/>
        <end position="245"/>
    </location>
</feature>
<dbReference type="PANTHER" id="PTHR23531">
    <property type="entry name" value="QUINOLENE RESISTANCE PROTEIN NORA"/>
    <property type="match status" value="1"/>
</dbReference>
<keyword evidence="4 6" id="KW-1133">Transmembrane helix</keyword>
<evidence type="ECO:0000256" key="4">
    <source>
        <dbReference type="ARBA" id="ARBA00022989"/>
    </source>
</evidence>
<dbReference type="PANTHER" id="PTHR23531:SF1">
    <property type="entry name" value="QUINOLENE RESISTANCE PROTEIN NORA"/>
    <property type="match status" value="1"/>
</dbReference>
<evidence type="ECO:0000313" key="9">
    <source>
        <dbReference type="Proteomes" id="UP000247612"/>
    </source>
</evidence>
<reference evidence="8 9" key="1">
    <citation type="submission" date="2018-05" db="EMBL/GenBank/DDBJ databases">
        <title>Genomic Encyclopedia of Type Strains, Phase IV (KMG-IV): sequencing the most valuable type-strain genomes for metagenomic binning, comparative biology and taxonomic classification.</title>
        <authorList>
            <person name="Goeker M."/>
        </authorList>
    </citation>
    <scope>NUCLEOTIDE SEQUENCE [LARGE SCALE GENOMIC DNA]</scope>
    <source>
        <strain evidence="8 9">JC118</strain>
    </source>
</reference>
<feature type="transmembrane region" description="Helical" evidence="6">
    <location>
        <begin position="108"/>
        <end position="127"/>
    </location>
</feature>
<dbReference type="GO" id="GO:0005886">
    <property type="term" value="C:plasma membrane"/>
    <property type="evidence" value="ECO:0007669"/>
    <property type="project" value="UniProtKB-SubCell"/>
</dbReference>
<feature type="transmembrane region" description="Helical" evidence="6">
    <location>
        <begin position="45"/>
        <end position="65"/>
    </location>
</feature>
<keyword evidence="5 6" id="KW-0472">Membrane</keyword>
<dbReference type="Gene3D" id="1.20.1250.20">
    <property type="entry name" value="MFS general substrate transporter like domains"/>
    <property type="match status" value="2"/>
</dbReference>
<name>A0A318KV19_9FIRM</name>
<dbReference type="Proteomes" id="UP000247612">
    <property type="component" value="Unassembled WGS sequence"/>
</dbReference>
<evidence type="ECO:0000256" key="5">
    <source>
        <dbReference type="ARBA" id="ARBA00023136"/>
    </source>
</evidence>
<dbReference type="AlphaFoldDB" id="A0A318KV19"/>
<feature type="transmembrane region" description="Helical" evidence="6">
    <location>
        <begin position="163"/>
        <end position="182"/>
    </location>
</feature>
<dbReference type="EMBL" id="QJKH01000005">
    <property type="protein sequence ID" value="PXX79555.1"/>
    <property type="molecule type" value="Genomic_DNA"/>
</dbReference>
<dbReference type="InterPro" id="IPR036259">
    <property type="entry name" value="MFS_trans_sf"/>
</dbReference>
<dbReference type="RefSeq" id="WP_022936926.1">
    <property type="nucleotide sequence ID" value="NZ_CABKRQ010000002.1"/>
</dbReference>
<dbReference type="SUPFAM" id="SSF103473">
    <property type="entry name" value="MFS general substrate transporter"/>
    <property type="match status" value="1"/>
</dbReference>
<feature type="transmembrane region" description="Helical" evidence="6">
    <location>
        <begin position="257"/>
        <end position="275"/>
    </location>
</feature>
<feature type="transmembrane region" description="Helical" evidence="6">
    <location>
        <begin position="349"/>
        <end position="370"/>
    </location>
</feature>
<feature type="transmembrane region" description="Helical" evidence="6">
    <location>
        <begin position="139"/>
        <end position="157"/>
    </location>
</feature>
<evidence type="ECO:0000313" key="8">
    <source>
        <dbReference type="EMBL" id="PXX79555.1"/>
    </source>
</evidence>
<comment type="subcellular location">
    <subcellularLocation>
        <location evidence="1">Cell membrane</location>
        <topology evidence="1">Multi-pass membrane protein</topology>
    </subcellularLocation>
</comment>
<feature type="transmembrane region" description="Helical" evidence="6">
    <location>
        <begin position="77"/>
        <end position="96"/>
    </location>
</feature>
<evidence type="ECO:0000256" key="2">
    <source>
        <dbReference type="ARBA" id="ARBA00022448"/>
    </source>
</evidence>
<evidence type="ECO:0000256" key="6">
    <source>
        <dbReference type="SAM" id="Phobius"/>
    </source>
</evidence>
<evidence type="ECO:0000256" key="3">
    <source>
        <dbReference type="ARBA" id="ARBA00022692"/>
    </source>
</evidence>
<accession>A0A318KV19</accession>
<dbReference type="Pfam" id="PF07690">
    <property type="entry name" value="MFS_1"/>
    <property type="match status" value="1"/>
</dbReference>
<dbReference type="GO" id="GO:0022857">
    <property type="term" value="F:transmembrane transporter activity"/>
    <property type="evidence" value="ECO:0007669"/>
    <property type="project" value="InterPro"/>
</dbReference>
<keyword evidence="2" id="KW-0813">Transport</keyword>
<feature type="domain" description="Major facilitator superfamily (MFS) profile" evidence="7">
    <location>
        <begin position="1"/>
        <end position="406"/>
    </location>
</feature>
<feature type="transmembrane region" description="Helical" evidence="6">
    <location>
        <begin position="310"/>
        <end position="337"/>
    </location>
</feature>
<dbReference type="OrthoDB" id="9814001at2"/>
<sequence>MNKKSIWTKDFILVCLAALATNICMRMLDSNLASYANIAWNSKSLGGQLTSFFNFGSILMAFFGGRIADIKGRRISIIYGCLLFAVPTIAMALIPLPGVALGVRVLQGVAKGIVTVAMASVVSDIVARDQMNEGMGMFNLGNTISFAFGPMLGLALVDMGGYSTMFLVCSITYALGVVFAWFMNYEKKQKSPVIEADKVNTMADKTPAEYKGIWKLIEKKAIIASLINTIFFGGYACILVFLTVYAQEVLLLNSTQISFFYTVAAVAMLAVRLLTSKVADRYGALIMIIPGHLAMIAALLLLAFTAKTSYIAFLAAGACYGIGMAIVSPTLNAIAIVDSPAERGATANATFYFMMDFGILFASAGFGALMDIAPSIESGYNQTFLISVGIIIFSAVFSLISLNKKAREKRSAV</sequence>
<dbReference type="STRING" id="1034346.GCA_000313565_00619"/>
<comment type="caution">
    <text evidence="8">The sequence shown here is derived from an EMBL/GenBank/DDBJ whole genome shotgun (WGS) entry which is preliminary data.</text>
</comment>